<dbReference type="Proteomes" id="UP000002489">
    <property type="component" value="Unassembled WGS sequence"/>
</dbReference>
<keyword evidence="4" id="KW-0812">Transmembrane</keyword>
<feature type="transmembrane region" description="Helical" evidence="4">
    <location>
        <begin position="232"/>
        <end position="253"/>
    </location>
</feature>
<evidence type="ECO:0000313" key="6">
    <source>
        <dbReference type="EnsemblFungi" id="FOXG_04526P0"/>
    </source>
</evidence>
<comment type="subcellular location">
    <subcellularLocation>
        <location evidence="1">Membrane</location>
        <topology evidence="1">Multi-pass membrane protein</topology>
    </subcellularLocation>
</comment>
<dbReference type="PANTHER" id="PTHR11360">
    <property type="entry name" value="MONOCARBOXYLATE TRANSPORTER"/>
    <property type="match status" value="1"/>
</dbReference>
<dbReference type="AlphaFoldDB" id="A0A0D2XKQ2"/>
<keyword evidence="3" id="KW-0325">Glycoprotein</keyword>
<feature type="transmembrane region" description="Helical" evidence="4">
    <location>
        <begin position="166"/>
        <end position="189"/>
    </location>
</feature>
<dbReference type="SUPFAM" id="SSF103473">
    <property type="entry name" value="MFS general substrate transporter"/>
    <property type="match status" value="2"/>
</dbReference>
<dbReference type="InterPro" id="IPR036259">
    <property type="entry name" value="MFS_trans_sf"/>
</dbReference>
<name>A0A0D2XKQ2_FUSOF</name>
<feature type="transmembrane region" description="Helical" evidence="4">
    <location>
        <begin position="141"/>
        <end position="160"/>
    </location>
</feature>
<feature type="domain" description="Major facilitator superfamily (MFS) profile" evidence="5">
    <location>
        <begin position="73"/>
        <end position="261"/>
    </location>
</feature>
<accession>A0A0D2XKQ2</accession>
<reference evidence="7" key="1">
    <citation type="journal article" date="2012" name="Mol. Plant Microbe Interact.">
        <title>A highly conserved effector in Fusarium oxysporum is required for full virulence on Arabidopsis.</title>
        <authorList>
            <person name="Thatcher L.F."/>
            <person name="Gardiner D.M."/>
            <person name="Kazan K."/>
            <person name="Manners J."/>
        </authorList>
    </citation>
    <scope>NUCLEOTIDE SEQUENCE [LARGE SCALE GENOMIC DNA]</scope>
    <source>
        <strain evidence="7">Fo5176</strain>
    </source>
</reference>
<reference evidence="6" key="2">
    <citation type="submission" date="2025-08" db="UniProtKB">
        <authorList>
            <consortium name="EnsemblFungi"/>
        </authorList>
    </citation>
    <scope>IDENTIFICATION</scope>
    <source>
        <strain evidence="6">4287 / CBS 123668 / FGSC 9935 / NRRL 34936</strain>
    </source>
</reference>
<dbReference type="InterPro" id="IPR011701">
    <property type="entry name" value="MFS"/>
</dbReference>
<dbReference type="Gene3D" id="1.20.1250.20">
    <property type="entry name" value="MFS general substrate transporter like domains"/>
    <property type="match status" value="1"/>
</dbReference>
<dbReference type="GO" id="GO:0016020">
    <property type="term" value="C:membrane"/>
    <property type="evidence" value="ECO:0007669"/>
    <property type="project" value="UniProtKB-SubCell"/>
</dbReference>
<feature type="transmembrane region" description="Helical" evidence="4">
    <location>
        <begin position="21"/>
        <end position="43"/>
    </location>
</feature>
<protein>
    <recommendedName>
        <fullName evidence="5">Major facilitator superfamily (MFS) profile domain-containing protein</fullName>
    </recommendedName>
</protein>
<feature type="transmembrane region" description="Helical" evidence="4">
    <location>
        <begin position="201"/>
        <end position="220"/>
    </location>
</feature>
<dbReference type="Pfam" id="PF07690">
    <property type="entry name" value="MFS_1"/>
    <property type="match status" value="1"/>
</dbReference>
<evidence type="ECO:0000256" key="3">
    <source>
        <dbReference type="ARBA" id="ARBA00023180"/>
    </source>
</evidence>
<dbReference type="InterPro" id="IPR020846">
    <property type="entry name" value="MFS_dom"/>
</dbReference>
<keyword evidence="4" id="KW-1133">Transmembrane helix</keyword>
<sequence length="261" mass="27683">MAVYSRGCKSQARFASTFAPGISVIGSLQTFLMVFSGFIVGPIYDSGYFRHLLAVGSTFIVTGTVLQSLSQKYWQYLLTQGLMIGIGAGCLSILSVAITSLWFTTKLPLVNGLAACGSGLGGSIFGRILPAFLAQSLGPMNTIISAAVLLATTSLCLISATTTPRLLVTVISQGFFTGSFFALQPTIFVRLTSDPRRIGTRFGMAFSVMSVALLFGPPVGGALRRSMGYTAAWVWAGLTIFIGGIFILCSRLLKDKKSLIV</sequence>
<feature type="transmembrane region" description="Helical" evidence="4">
    <location>
        <begin position="81"/>
        <end position="103"/>
    </location>
</feature>
<dbReference type="GO" id="GO:0022857">
    <property type="term" value="F:transmembrane transporter activity"/>
    <property type="evidence" value="ECO:0007669"/>
    <property type="project" value="InterPro"/>
</dbReference>
<dbReference type="PANTHER" id="PTHR11360:SF234">
    <property type="entry name" value="MFS-TYPE TRANSPORTER DBAD-RELATED"/>
    <property type="match status" value="1"/>
</dbReference>
<organism evidence="6 7">
    <name type="scientific">Fusarium oxysporum (strain Fo5176)</name>
    <name type="common">Fusarium vascular wilt</name>
    <dbReference type="NCBI Taxonomy" id="660025"/>
    <lineage>
        <taxon>Eukaryota</taxon>
        <taxon>Fungi</taxon>
        <taxon>Dikarya</taxon>
        <taxon>Ascomycota</taxon>
        <taxon>Pezizomycotina</taxon>
        <taxon>Sordariomycetes</taxon>
        <taxon>Hypocreomycetidae</taxon>
        <taxon>Hypocreales</taxon>
        <taxon>Nectriaceae</taxon>
        <taxon>Fusarium</taxon>
        <taxon>Fusarium oxysporum species complex</taxon>
    </lineage>
</organism>
<evidence type="ECO:0000259" key="5">
    <source>
        <dbReference type="PROSITE" id="PS50850"/>
    </source>
</evidence>
<dbReference type="EnsemblFungi" id="FOXG_04526T0">
    <property type="protein sequence ID" value="FOXG_04526P0"/>
    <property type="gene ID" value="FOXG_04526"/>
</dbReference>
<evidence type="ECO:0000256" key="1">
    <source>
        <dbReference type="ARBA" id="ARBA00004141"/>
    </source>
</evidence>
<evidence type="ECO:0000313" key="7">
    <source>
        <dbReference type="Proteomes" id="UP000002489"/>
    </source>
</evidence>
<feature type="transmembrane region" description="Helical" evidence="4">
    <location>
        <begin position="49"/>
        <end position="69"/>
    </location>
</feature>
<evidence type="ECO:0000256" key="2">
    <source>
        <dbReference type="ARBA" id="ARBA00006727"/>
    </source>
</evidence>
<dbReference type="PROSITE" id="PS50850">
    <property type="entry name" value="MFS"/>
    <property type="match status" value="1"/>
</dbReference>
<dbReference type="InterPro" id="IPR050327">
    <property type="entry name" value="Proton-linked_MCT"/>
</dbReference>
<keyword evidence="4" id="KW-0472">Membrane</keyword>
<evidence type="ECO:0000256" key="4">
    <source>
        <dbReference type="SAM" id="Phobius"/>
    </source>
</evidence>
<feature type="transmembrane region" description="Helical" evidence="4">
    <location>
        <begin position="109"/>
        <end position="129"/>
    </location>
</feature>
<proteinExistence type="inferred from homology"/>
<comment type="similarity">
    <text evidence="2">Belongs to the major facilitator superfamily. Monocarboxylate porter (TC 2.A.1.13) family.</text>
</comment>